<evidence type="ECO:0000256" key="5">
    <source>
        <dbReference type="HAMAP-Rule" id="MF_00235"/>
    </source>
</evidence>
<dbReference type="PROSITE" id="PS00113">
    <property type="entry name" value="ADENYLATE_KINASE"/>
    <property type="match status" value="1"/>
</dbReference>
<proteinExistence type="inferred from homology"/>
<reference evidence="9" key="1">
    <citation type="journal article" date="2019" name="Int. J. Syst. Evol. Microbiol.">
        <title>The Global Catalogue of Microorganisms (GCM) 10K type strain sequencing project: providing services to taxonomists for standard genome sequencing and annotation.</title>
        <authorList>
            <consortium name="The Broad Institute Genomics Platform"/>
            <consortium name="The Broad Institute Genome Sequencing Center for Infectious Disease"/>
            <person name="Wu L."/>
            <person name="Ma J."/>
        </authorList>
    </citation>
    <scope>NUCLEOTIDE SEQUENCE [LARGE SCALE GENOMIC DNA]</scope>
    <source>
        <strain evidence="9">CGMCC 4.7152</strain>
    </source>
</reference>
<keyword evidence="5 7" id="KW-0067">ATP-binding</keyword>
<dbReference type="InterPro" id="IPR000850">
    <property type="entry name" value="Adenylat/UMP-CMP_kin"/>
</dbReference>
<gene>
    <name evidence="5" type="primary">adk</name>
    <name evidence="8" type="ORF">ACFPIJ_31165</name>
</gene>
<dbReference type="SUPFAM" id="SSF52540">
    <property type="entry name" value="P-loop containing nucleoside triphosphate hydrolases"/>
    <property type="match status" value="1"/>
</dbReference>
<evidence type="ECO:0000256" key="7">
    <source>
        <dbReference type="RuleBase" id="RU003331"/>
    </source>
</evidence>
<dbReference type="Proteomes" id="UP001595912">
    <property type="component" value="Unassembled WGS sequence"/>
</dbReference>
<dbReference type="Pfam" id="PF00406">
    <property type="entry name" value="ADK"/>
    <property type="match status" value="1"/>
</dbReference>
<dbReference type="RefSeq" id="WP_380120209.1">
    <property type="nucleotide sequence ID" value="NZ_JBHSIU010000041.1"/>
</dbReference>
<dbReference type="PANTHER" id="PTHR23359">
    <property type="entry name" value="NUCLEOTIDE KINASE"/>
    <property type="match status" value="1"/>
</dbReference>
<comment type="domain">
    <text evidence="5">Consists of three domains, a large central CORE domain and two small peripheral domains, NMPbind and LID, which undergo movements during catalysis. The LID domain closes over the site of phosphoryl transfer upon ATP binding. Assembling and dissambling the active center during each catalytic cycle provides an effective means to prevent ATP hydrolysis.</text>
</comment>
<comment type="caution">
    <text evidence="8">The sequence shown here is derived from an EMBL/GenBank/DDBJ whole genome shotgun (WGS) entry which is preliminary data.</text>
</comment>
<dbReference type="PRINTS" id="PR00094">
    <property type="entry name" value="ADENYLTKNASE"/>
</dbReference>
<feature type="binding site" evidence="5">
    <location>
        <position position="36"/>
    </location>
    <ligand>
        <name>AMP</name>
        <dbReference type="ChEBI" id="CHEBI:456215"/>
    </ligand>
</feature>
<dbReference type="InterPro" id="IPR027417">
    <property type="entry name" value="P-loop_NTPase"/>
</dbReference>
<name>A0ABV9W0U3_9ACTN</name>
<protein>
    <recommendedName>
        <fullName evidence="5 7">Adenylate kinase</fullName>
        <shortName evidence="5">AK</shortName>
        <ecNumber evidence="5 7">2.7.4.3</ecNumber>
    </recommendedName>
    <alternativeName>
        <fullName evidence="5">ATP-AMP transphosphorylase</fullName>
    </alternativeName>
    <alternativeName>
        <fullName evidence="5">ATP:AMP phosphotransferase</fullName>
    </alternativeName>
    <alternativeName>
        <fullName evidence="5">Adenylate monophosphate kinase</fullName>
    </alternativeName>
</protein>
<evidence type="ECO:0000313" key="8">
    <source>
        <dbReference type="EMBL" id="MFC5002280.1"/>
    </source>
</evidence>
<keyword evidence="5" id="KW-0963">Cytoplasm</keyword>
<feature type="binding site" evidence="5">
    <location>
        <begin position="86"/>
        <end position="89"/>
    </location>
    <ligand>
        <name>AMP</name>
        <dbReference type="ChEBI" id="CHEBI:456215"/>
    </ligand>
</feature>
<feature type="binding site" evidence="5">
    <location>
        <begin position="57"/>
        <end position="59"/>
    </location>
    <ligand>
        <name>AMP</name>
        <dbReference type="ChEBI" id="CHEBI:456215"/>
    </ligand>
</feature>
<comment type="subunit">
    <text evidence="5 7">Monomer.</text>
</comment>
<feature type="binding site" evidence="5">
    <location>
        <position position="31"/>
    </location>
    <ligand>
        <name>AMP</name>
        <dbReference type="ChEBI" id="CHEBI:456215"/>
    </ligand>
</feature>
<evidence type="ECO:0000256" key="1">
    <source>
        <dbReference type="ARBA" id="ARBA00022679"/>
    </source>
</evidence>
<dbReference type="NCBIfam" id="NF001381">
    <property type="entry name" value="PRK00279.1-3"/>
    <property type="match status" value="1"/>
</dbReference>
<evidence type="ECO:0000256" key="3">
    <source>
        <dbReference type="ARBA" id="ARBA00022741"/>
    </source>
</evidence>
<comment type="catalytic activity">
    <reaction evidence="5 7">
        <text>AMP + ATP = 2 ADP</text>
        <dbReference type="Rhea" id="RHEA:12973"/>
        <dbReference type="ChEBI" id="CHEBI:30616"/>
        <dbReference type="ChEBI" id="CHEBI:456215"/>
        <dbReference type="ChEBI" id="CHEBI:456216"/>
        <dbReference type="EC" id="2.7.4.3"/>
    </reaction>
</comment>
<sequence>MRVLMIAPPGAGKGTQGARIAAHFGVPHLATGDLLRRHVARGTPLGRTVHAYLDRGGLVPDQLMQDLVRKALADATAGGGGYVLDGYPRNPAQAWAAYQIASSIGATAQVALHLRTDDDEVVRRLLTRAGIEHRSDDTEPVIRRRLALYHEVTEPILEWYDRRGILLSVDGMPDADRVTAAVIPALEARRARHKARPGPVPELLIAA</sequence>
<accession>A0ABV9W0U3</accession>
<dbReference type="EMBL" id="JBHSIU010000041">
    <property type="protein sequence ID" value="MFC5002280.1"/>
    <property type="molecule type" value="Genomic_DNA"/>
</dbReference>
<comment type="similarity">
    <text evidence="5 6">Belongs to the adenylate kinase family.</text>
</comment>
<evidence type="ECO:0000313" key="9">
    <source>
        <dbReference type="Proteomes" id="UP001595912"/>
    </source>
</evidence>
<dbReference type="HAMAP" id="MF_00235">
    <property type="entry name" value="Adenylate_kinase_Adk"/>
    <property type="match status" value="1"/>
</dbReference>
<feature type="region of interest" description="NMP" evidence="5">
    <location>
        <begin position="30"/>
        <end position="59"/>
    </location>
</feature>
<feature type="binding site" evidence="5">
    <location>
        <position position="145"/>
    </location>
    <ligand>
        <name>AMP</name>
        <dbReference type="ChEBI" id="CHEBI:456215"/>
    </ligand>
</feature>
<dbReference type="GO" id="GO:0004017">
    <property type="term" value="F:AMP kinase activity"/>
    <property type="evidence" value="ECO:0007669"/>
    <property type="project" value="UniProtKB-EC"/>
</dbReference>
<comment type="function">
    <text evidence="5">Catalyzes the reversible transfer of the terminal phosphate group between ATP and AMP. Plays an important role in cellular energy homeostasis and in adenine nucleotide metabolism.</text>
</comment>
<comment type="subcellular location">
    <subcellularLocation>
        <location evidence="5 7">Cytoplasm</location>
    </subcellularLocation>
</comment>
<dbReference type="EC" id="2.7.4.3" evidence="5 7"/>
<feature type="binding site" evidence="5">
    <location>
        <position position="128"/>
    </location>
    <ligand>
        <name>ATP</name>
        <dbReference type="ChEBI" id="CHEBI:30616"/>
    </ligand>
</feature>
<comment type="pathway">
    <text evidence="5">Purine metabolism; AMP biosynthesis via salvage pathway; AMP from ADP: step 1/1.</text>
</comment>
<organism evidence="8 9">
    <name type="scientific">Dactylosporangium cerinum</name>
    <dbReference type="NCBI Taxonomy" id="1434730"/>
    <lineage>
        <taxon>Bacteria</taxon>
        <taxon>Bacillati</taxon>
        <taxon>Actinomycetota</taxon>
        <taxon>Actinomycetes</taxon>
        <taxon>Micromonosporales</taxon>
        <taxon>Micromonosporaceae</taxon>
        <taxon>Dactylosporangium</taxon>
    </lineage>
</organism>
<dbReference type="NCBIfam" id="NF011100">
    <property type="entry name" value="PRK14527.1"/>
    <property type="match status" value="1"/>
</dbReference>
<keyword evidence="2 5" id="KW-0545">Nucleotide biosynthesis</keyword>
<feature type="binding site" evidence="5">
    <location>
        <position position="134"/>
    </location>
    <ligand>
        <name>AMP</name>
        <dbReference type="ChEBI" id="CHEBI:456215"/>
    </ligand>
</feature>
<evidence type="ECO:0000256" key="2">
    <source>
        <dbReference type="ARBA" id="ARBA00022727"/>
    </source>
</evidence>
<keyword evidence="1 5" id="KW-0808">Transferase</keyword>
<keyword evidence="3 5" id="KW-0547">Nucleotide-binding</keyword>
<keyword evidence="9" id="KW-1185">Reference proteome</keyword>
<dbReference type="Gene3D" id="3.40.50.300">
    <property type="entry name" value="P-loop containing nucleotide triphosphate hydrolases"/>
    <property type="match status" value="1"/>
</dbReference>
<evidence type="ECO:0000256" key="6">
    <source>
        <dbReference type="RuleBase" id="RU003330"/>
    </source>
</evidence>
<keyword evidence="4 5" id="KW-0418">Kinase</keyword>
<feature type="binding site" evidence="5">
    <location>
        <position position="93"/>
    </location>
    <ligand>
        <name>AMP</name>
        <dbReference type="ChEBI" id="CHEBI:456215"/>
    </ligand>
</feature>
<feature type="binding site" evidence="5">
    <location>
        <position position="173"/>
    </location>
    <ligand>
        <name>ATP</name>
        <dbReference type="ChEBI" id="CHEBI:30616"/>
    </ligand>
</feature>
<feature type="binding site" evidence="5">
    <location>
        <begin position="10"/>
        <end position="15"/>
    </location>
    <ligand>
        <name>ATP</name>
        <dbReference type="ChEBI" id="CHEBI:30616"/>
    </ligand>
</feature>
<evidence type="ECO:0000256" key="4">
    <source>
        <dbReference type="ARBA" id="ARBA00022777"/>
    </source>
</evidence>
<dbReference type="CDD" id="cd01428">
    <property type="entry name" value="ADK"/>
    <property type="match status" value="1"/>
</dbReference>
<comment type="caution">
    <text evidence="5">Lacks conserved residue(s) required for the propagation of feature annotation.</text>
</comment>
<dbReference type="InterPro" id="IPR033690">
    <property type="entry name" value="Adenylat_kinase_CS"/>
</dbReference>